<dbReference type="GO" id="GO:0016491">
    <property type="term" value="F:oxidoreductase activity"/>
    <property type="evidence" value="ECO:0007669"/>
    <property type="project" value="InterPro"/>
</dbReference>
<evidence type="ECO:0000259" key="2">
    <source>
        <dbReference type="SMART" id="SM00829"/>
    </source>
</evidence>
<comment type="caution">
    <text evidence="3">The sequence shown here is derived from an EMBL/GenBank/DDBJ whole genome shotgun (WGS) entry which is preliminary data.</text>
</comment>
<evidence type="ECO:0000256" key="1">
    <source>
        <dbReference type="ARBA" id="ARBA00022857"/>
    </source>
</evidence>
<proteinExistence type="predicted"/>
<dbReference type="InterPro" id="IPR013149">
    <property type="entry name" value="ADH-like_C"/>
</dbReference>
<evidence type="ECO:0000313" key="3">
    <source>
        <dbReference type="EMBL" id="OON78058.1"/>
    </source>
</evidence>
<dbReference type="RefSeq" id="WP_077969117.1">
    <property type="nucleotide sequence ID" value="NZ_CP045178.1"/>
</dbReference>
<dbReference type="InterPro" id="IPR013154">
    <property type="entry name" value="ADH-like_N"/>
</dbReference>
<dbReference type="SUPFAM" id="SSF51735">
    <property type="entry name" value="NAD(P)-binding Rossmann-fold domains"/>
    <property type="match status" value="1"/>
</dbReference>
<dbReference type="Gene3D" id="3.40.50.720">
    <property type="entry name" value="NAD(P)-binding Rossmann-like Domain"/>
    <property type="match status" value="1"/>
</dbReference>
<dbReference type="Pfam" id="PF08240">
    <property type="entry name" value="ADH_N"/>
    <property type="match status" value="1"/>
</dbReference>
<accession>A0A1V4A730</accession>
<dbReference type="STRING" id="83656.B1H18_17735"/>
<reference evidence="3 4" key="1">
    <citation type="submission" date="2017-02" db="EMBL/GenBank/DDBJ databases">
        <title>Draft Genome Sequence of Streptomyces tsukubaensis F601, a Producer of the immunosuppressant tacrolimus FK506.</title>
        <authorList>
            <person name="Zong G."/>
            <person name="Zhong C."/>
            <person name="Fu J."/>
            <person name="Qin R."/>
            <person name="Cao G."/>
        </authorList>
    </citation>
    <scope>NUCLEOTIDE SEQUENCE [LARGE SCALE GENOMIC DNA]</scope>
    <source>
        <strain evidence="3 4">F601</strain>
    </source>
</reference>
<dbReference type="CDD" id="cd08253">
    <property type="entry name" value="zeta_crystallin"/>
    <property type="match status" value="1"/>
</dbReference>
<dbReference type="PANTHER" id="PTHR44154">
    <property type="entry name" value="QUINONE OXIDOREDUCTASE"/>
    <property type="match status" value="1"/>
</dbReference>
<organism evidence="3 4">
    <name type="scientific">Streptomyces tsukubensis</name>
    <dbReference type="NCBI Taxonomy" id="83656"/>
    <lineage>
        <taxon>Bacteria</taxon>
        <taxon>Bacillati</taxon>
        <taxon>Actinomycetota</taxon>
        <taxon>Actinomycetes</taxon>
        <taxon>Kitasatosporales</taxon>
        <taxon>Streptomycetaceae</taxon>
        <taxon>Streptomyces</taxon>
    </lineage>
</organism>
<sequence length="325" mass="33635">MRAAYIEKLGSPDVIQYGDVPPPSRGPREVIVDVAYSTVNHVDTFVRSGTYETRIPFPFVIGRDLVGTVAEAGPDVPGFREGDPVWCNSMGHDGRQGAAAERVAVDADRLYHLPVGADPVRSVAVLHPGATAYLALFTHGRLRAGESVVILGAAGNVGSAALVLAARAGARVVAVASAGDAERCRELGAAEVVDYRAADIPAMIRETLPNGADLHLDTSGGNDLETAVGLLARRGRAVLLAGAAARPVLPVGALYMADRSVRGFAISNATALELAEAADAVNGLLVDGALEPSAAEVVPLDRAAEAHRRLERGGVRGKLVLGVTP</sequence>
<dbReference type="AlphaFoldDB" id="A0A1V4A730"/>
<dbReference type="SUPFAM" id="SSF50129">
    <property type="entry name" value="GroES-like"/>
    <property type="match status" value="1"/>
</dbReference>
<dbReference type="OrthoDB" id="4190732at2"/>
<dbReference type="Gene3D" id="3.90.180.10">
    <property type="entry name" value="Medium-chain alcohol dehydrogenases, catalytic domain"/>
    <property type="match status" value="1"/>
</dbReference>
<dbReference type="SMART" id="SM00829">
    <property type="entry name" value="PKS_ER"/>
    <property type="match status" value="1"/>
</dbReference>
<keyword evidence="1" id="KW-0521">NADP</keyword>
<dbReference type="InterPro" id="IPR020843">
    <property type="entry name" value="ER"/>
</dbReference>
<dbReference type="Proteomes" id="UP000190539">
    <property type="component" value="Unassembled WGS sequence"/>
</dbReference>
<protein>
    <submittedName>
        <fullName evidence="3">Oxidoreductase</fullName>
    </submittedName>
</protein>
<evidence type="ECO:0000313" key="4">
    <source>
        <dbReference type="Proteomes" id="UP000190539"/>
    </source>
</evidence>
<dbReference type="EMBL" id="MVFC01000013">
    <property type="protein sequence ID" value="OON78058.1"/>
    <property type="molecule type" value="Genomic_DNA"/>
</dbReference>
<dbReference type="InterPro" id="IPR011032">
    <property type="entry name" value="GroES-like_sf"/>
</dbReference>
<dbReference type="InterPro" id="IPR036291">
    <property type="entry name" value="NAD(P)-bd_dom_sf"/>
</dbReference>
<dbReference type="InterPro" id="IPR051603">
    <property type="entry name" value="Zinc-ADH_QOR/CCCR"/>
</dbReference>
<feature type="domain" description="Enoyl reductase (ER)" evidence="2">
    <location>
        <begin position="10"/>
        <end position="321"/>
    </location>
</feature>
<gene>
    <name evidence="3" type="ORF">B1H18_17735</name>
</gene>
<name>A0A1V4A730_9ACTN</name>
<keyword evidence="4" id="KW-1185">Reference proteome</keyword>
<dbReference type="Pfam" id="PF00107">
    <property type="entry name" value="ADH_zinc_N"/>
    <property type="match status" value="1"/>
</dbReference>
<dbReference type="PANTHER" id="PTHR44154:SF1">
    <property type="entry name" value="QUINONE OXIDOREDUCTASE"/>
    <property type="match status" value="1"/>
</dbReference>